<dbReference type="Pfam" id="PF08843">
    <property type="entry name" value="AbiEii"/>
    <property type="match status" value="1"/>
</dbReference>
<evidence type="ECO:0000313" key="3">
    <source>
        <dbReference type="Proteomes" id="UP000295985"/>
    </source>
</evidence>
<keyword evidence="4" id="KW-1185">Reference proteome</keyword>
<dbReference type="RefSeq" id="WP_040344051.1">
    <property type="nucleotide sequence ID" value="NZ_CP034036.1"/>
</dbReference>
<dbReference type="EMBL" id="CP034036">
    <property type="protein sequence ID" value="QCR05763.1"/>
    <property type="molecule type" value="Genomic_DNA"/>
</dbReference>
<name>A0A2U1UX33_9GAMM</name>
<sequence>MDKNSPYYRQVALLMRALPLVATERCFALKGGTAINLFVRDFPRLSVDIDLAYIPLESRNEALPNVRAALNRIAEILQQQADISAVLQTNNPDEMRIVVSSQEAQIKIEVSPVARGTLYPPKERDVVDAVEDEFGFATIQVVSLADLYGGKLCAAMDRQHPRDFYDVKMLLETQGIDRHIFNGFIAYLLGHPRPLSEVLNPRWKDISELYAHEFNGMTFDEVSLEELNAIPKLMVTALKVQFTQRDYDFLMSFKSGQPDWSLAPEDQIKHLPAVKWKLQNIGRMQKEKHIQALAKLEGVLVGWLR</sequence>
<dbReference type="AlphaFoldDB" id="A0A2U1UX33"/>
<dbReference type="GO" id="GO:0016740">
    <property type="term" value="F:transferase activity"/>
    <property type="evidence" value="ECO:0007669"/>
    <property type="project" value="UniProtKB-KW"/>
</dbReference>
<dbReference type="Proteomes" id="UP000303847">
    <property type="component" value="Chromosome"/>
</dbReference>
<dbReference type="EMBL" id="QDKK01000001">
    <property type="protein sequence ID" value="PWC26239.1"/>
    <property type="molecule type" value="Genomic_DNA"/>
</dbReference>
<dbReference type="OrthoDB" id="1550603at2"/>
<reference evidence="2 4" key="2">
    <citation type="submission" date="2018-11" db="EMBL/GenBank/DDBJ databases">
        <title>Genome sequences of Brenneria nigrifluens and Brenneria rubrifaciens.</title>
        <authorList>
            <person name="Poret-Peterson A.T."/>
            <person name="McClean A.E."/>
            <person name="Kluepfel D.A."/>
        </authorList>
    </citation>
    <scope>NUCLEOTIDE SEQUENCE [LARGE SCALE GENOMIC DNA]</scope>
    <source>
        <strain evidence="2 4">ATCC 13028</strain>
    </source>
</reference>
<dbReference type="Proteomes" id="UP000295985">
    <property type="component" value="Unassembled WGS sequence"/>
</dbReference>
<gene>
    <name evidence="1" type="ORF">DDT54_00530</name>
    <name evidence="2" type="ORF">EH206_17185</name>
</gene>
<accession>A0A2U1UX33</accession>
<dbReference type="Gene3D" id="3.10.450.620">
    <property type="entry name" value="JHP933, nucleotidyltransferase-like core domain"/>
    <property type="match status" value="1"/>
</dbReference>
<evidence type="ECO:0000313" key="1">
    <source>
        <dbReference type="EMBL" id="PWC26239.1"/>
    </source>
</evidence>
<evidence type="ECO:0000313" key="4">
    <source>
        <dbReference type="Proteomes" id="UP000303847"/>
    </source>
</evidence>
<evidence type="ECO:0000313" key="2">
    <source>
        <dbReference type="EMBL" id="QCR05763.1"/>
    </source>
</evidence>
<keyword evidence="1" id="KW-0808">Transferase</keyword>
<reference evidence="1 3" key="1">
    <citation type="submission" date="2018-04" db="EMBL/GenBank/DDBJ databases">
        <title>Brenneria corticis sp.nov.</title>
        <authorList>
            <person name="Li Y."/>
        </authorList>
    </citation>
    <scope>NUCLEOTIDE SEQUENCE [LARGE SCALE GENOMIC DNA]</scope>
    <source>
        <strain evidence="1 3">LMG 2694</strain>
    </source>
</reference>
<dbReference type="InterPro" id="IPR014942">
    <property type="entry name" value="AbiEii"/>
</dbReference>
<protein>
    <submittedName>
        <fullName evidence="1">Nucleotidyl transferase AbiEii/AbiGii toxin family protein</fullName>
    </submittedName>
</protein>
<proteinExistence type="predicted"/>
<organism evidence="1 3">
    <name type="scientific">Brenneria nigrifluens DSM 30175 = ATCC 13028</name>
    <dbReference type="NCBI Taxonomy" id="1121120"/>
    <lineage>
        <taxon>Bacteria</taxon>
        <taxon>Pseudomonadati</taxon>
        <taxon>Pseudomonadota</taxon>
        <taxon>Gammaproteobacteria</taxon>
        <taxon>Enterobacterales</taxon>
        <taxon>Pectobacteriaceae</taxon>
        <taxon>Brenneria</taxon>
    </lineage>
</organism>